<organism evidence="14 15">
    <name type="scientific">Candidatus Uhrbacteria bacterium RIFCSPHIGHO2_02_FULL_53_13</name>
    <dbReference type="NCBI Taxonomy" id="1802389"/>
    <lineage>
        <taxon>Bacteria</taxon>
        <taxon>Candidatus Uhriibacteriota</taxon>
    </lineage>
</organism>
<keyword evidence="7" id="KW-1015">Disulfide bond</keyword>
<keyword evidence="5" id="KW-0049">Antioxidant</keyword>
<dbReference type="FunFam" id="3.40.30.10:FF:000007">
    <property type="entry name" value="Thioredoxin-dependent thiol peroxidase"/>
    <property type="match status" value="1"/>
</dbReference>
<evidence type="ECO:0000256" key="8">
    <source>
        <dbReference type="ARBA" id="ARBA00023284"/>
    </source>
</evidence>
<comment type="similarity">
    <text evidence="10">Belongs to the peroxiredoxin family. BCP/PrxQ subfamily.</text>
</comment>
<dbReference type="EMBL" id="MGDX01000010">
    <property type="protein sequence ID" value="OGL71589.1"/>
    <property type="molecule type" value="Genomic_DNA"/>
</dbReference>
<protein>
    <recommendedName>
        <fullName evidence="3">thioredoxin-dependent peroxiredoxin</fullName>
        <ecNumber evidence="3">1.11.1.24</ecNumber>
    </recommendedName>
    <alternativeName>
        <fullName evidence="9">Thioredoxin peroxidase</fullName>
    </alternativeName>
</protein>
<comment type="function">
    <text evidence="1">Thiol-specific peroxidase that catalyzes the reduction of hydrogen peroxide and organic hydroperoxides to water and alcohols, respectively. Plays a role in cell protection against oxidative stress by detoxifying peroxides and as sensor of hydrogen peroxide-mediated signaling events.</text>
</comment>
<evidence type="ECO:0000256" key="11">
    <source>
        <dbReference type="ARBA" id="ARBA00049091"/>
    </source>
</evidence>
<dbReference type="CDD" id="cd03017">
    <property type="entry name" value="PRX_BCP"/>
    <property type="match status" value="1"/>
</dbReference>
<sequence length="157" mass="17740">MSLEGKKAPNFSLPDQNGVVHTLADYAGKWVLLYFYPKDMTPGCTIEAHTFEQMMPEFERRGVRVFGVSKLGVASKKKFCEKEGLHFSLLADEKQEVVKRYGVLKEKNLYGKKVVGIVRESFLIDPSGVVARHYQNVKPVEHPAEVLKDVDALQREG</sequence>
<evidence type="ECO:0000256" key="10">
    <source>
        <dbReference type="ARBA" id="ARBA00038489"/>
    </source>
</evidence>
<comment type="subunit">
    <text evidence="2">Monomer.</text>
</comment>
<dbReference type="Pfam" id="PF00578">
    <property type="entry name" value="AhpC-TSA"/>
    <property type="match status" value="1"/>
</dbReference>
<evidence type="ECO:0000256" key="12">
    <source>
        <dbReference type="PIRSR" id="PIRSR000239-1"/>
    </source>
</evidence>
<evidence type="ECO:0000256" key="9">
    <source>
        <dbReference type="ARBA" id="ARBA00032824"/>
    </source>
</evidence>
<dbReference type="STRING" id="1802389.A3C17_02695"/>
<keyword evidence="4" id="KW-0575">Peroxidase</keyword>
<dbReference type="GO" id="GO:0008379">
    <property type="term" value="F:thioredoxin peroxidase activity"/>
    <property type="evidence" value="ECO:0007669"/>
    <property type="project" value="TreeGrafter"/>
</dbReference>
<evidence type="ECO:0000256" key="4">
    <source>
        <dbReference type="ARBA" id="ARBA00022559"/>
    </source>
</evidence>
<dbReference type="EC" id="1.11.1.24" evidence="3"/>
<dbReference type="InterPro" id="IPR024706">
    <property type="entry name" value="Peroxiredoxin_AhpC-typ"/>
</dbReference>
<evidence type="ECO:0000256" key="2">
    <source>
        <dbReference type="ARBA" id="ARBA00011245"/>
    </source>
</evidence>
<evidence type="ECO:0000256" key="6">
    <source>
        <dbReference type="ARBA" id="ARBA00023002"/>
    </source>
</evidence>
<proteinExistence type="inferred from homology"/>
<evidence type="ECO:0000313" key="14">
    <source>
        <dbReference type="EMBL" id="OGL71589.1"/>
    </source>
</evidence>
<name>A0A1F7TZY1_9BACT</name>
<dbReference type="PANTHER" id="PTHR42801">
    <property type="entry name" value="THIOREDOXIN-DEPENDENT PEROXIDE REDUCTASE"/>
    <property type="match status" value="1"/>
</dbReference>
<gene>
    <name evidence="14" type="ORF">A3C17_02695</name>
</gene>
<dbReference type="GO" id="GO:0045454">
    <property type="term" value="P:cell redox homeostasis"/>
    <property type="evidence" value="ECO:0007669"/>
    <property type="project" value="TreeGrafter"/>
</dbReference>
<evidence type="ECO:0000256" key="7">
    <source>
        <dbReference type="ARBA" id="ARBA00023157"/>
    </source>
</evidence>
<keyword evidence="6" id="KW-0560">Oxidoreductase</keyword>
<dbReference type="PIRSF" id="PIRSF000239">
    <property type="entry name" value="AHPC"/>
    <property type="match status" value="1"/>
</dbReference>
<reference evidence="14 15" key="1">
    <citation type="journal article" date="2016" name="Nat. Commun.">
        <title>Thousands of microbial genomes shed light on interconnected biogeochemical processes in an aquifer system.</title>
        <authorList>
            <person name="Anantharaman K."/>
            <person name="Brown C.T."/>
            <person name="Hug L.A."/>
            <person name="Sharon I."/>
            <person name="Castelle C.J."/>
            <person name="Probst A.J."/>
            <person name="Thomas B.C."/>
            <person name="Singh A."/>
            <person name="Wilkins M.J."/>
            <person name="Karaoz U."/>
            <person name="Brodie E.L."/>
            <person name="Williams K.H."/>
            <person name="Hubbard S.S."/>
            <person name="Banfield J.F."/>
        </authorList>
    </citation>
    <scope>NUCLEOTIDE SEQUENCE [LARGE SCALE GENOMIC DNA]</scope>
</reference>
<dbReference type="InterPro" id="IPR000866">
    <property type="entry name" value="AhpC/TSA"/>
</dbReference>
<dbReference type="GO" id="GO:0034599">
    <property type="term" value="P:cellular response to oxidative stress"/>
    <property type="evidence" value="ECO:0007669"/>
    <property type="project" value="TreeGrafter"/>
</dbReference>
<accession>A0A1F7TZY1</accession>
<dbReference type="GO" id="GO:0005737">
    <property type="term" value="C:cytoplasm"/>
    <property type="evidence" value="ECO:0007669"/>
    <property type="project" value="TreeGrafter"/>
</dbReference>
<dbReference type="PANTHER" id="PTHR42801:SF4">
    <property type="entry name" value="AHPC_TSA FAMILY PROTEIN"/>
    <property type="match status" value="1"/>
</dbReference>
<keyword evidence="8" id="KW-0676">Redox-active center</keyword>
<feature type="active site" description="Cysteine sulfenic acid (-SOH) intermediate; for peroxidase activity" evidence="12">
    <location>
        <position position="44"/>
    </location>
</feature>
<dbReference type="InterPro" id="IPR036249">
    <property type="entry name" value="Thioredoxin-like_sf"/>
</dbReference>
<dbReference type="AlphaFoldDB" id="A0A1F7TZY1"/>
<feature type="domain" description="Thioredoxin" evidence="13">
    <location>
        <begin position="2"/>
        <end position="155"/>
    </location>
</feature>
<dbReference type="NCBIfam" id="NF006960">
    <property type="entry name" value="PRK09437.1"/>
    <property type="match status" value="1"/>
</dbReference>
<comment type="caution">
    <text evidence="14">The sequence shown here is derived from an EMBL/GenBank/DDBJ whole genome shotgun (WGS) entry which is preliminary data.</text>
</comment>
<dbReference type="InterPro" id="IPR050924">
    <property type="entry name" value="Peroxiredoxin_BCP/PrxQ"/>
</dbReference>
<dbReference type="InterPro" id="IPR013766">
    <property type="entry name" value="Thioredoxin_domain"/>
</dbReference>
<dbReference type="PROSITE" id="PS51352">
    <property type="entry name" value="THIOREDOXIN_2"/>
    <property type="match status" value="1"/>
</dbReference>
<comment type="catalytic activity">
    <reaction evidence="11">
        <text>a hydroperoxide + [thioredoxin]-dithiol = an alcohol + [thioredoxin]-disulfide + H2O</text>
        <dbReference type="Rhea" id="RHEA:62620"/>
        <dbReference type="Rhea" id="RHEA-COMP:10698"/>
        <dbReference type="Rhea" id="RHEA-COMP:10700"/>
        <dbReference type="ChEBI" id="CHEBI:15377"/>
        <dbReference type="ChEBI" id="CHEBI:29950"/>
        <dbReference type="ChEBI" id="CHEBI:30879"/>
        <dbReference type="ChEBI" id="CHEBI:35924"/>
        <dbReference type="ChEBI" id="CHEBI:50058"/>
        <dbReference type="EC" id="1.11.1.24"/>
    </reaction>
</comment>
<evidence type="ECO:0000256" key="5">
    <source>
        <dbReference type="ARBA" id="ARBA00022862"/>
    </source>
</evidence>
<evidence type="ECO:0000256" key="1">
    <source>
        <dbReference type="ARBA" id="ARBA00003330"/>
    </source>
</evidence>
<evidence type="ECO:0000259" key="13">
    <source>
        <dbReference type="PROSITE" id="PS51352"/>
    </source>
</evidence>
<dbReference type="Proteomes" id="UP000177097">
    <property type="component" value="Unassembled WGS sequence"/>
</dbReference>
<evidence type="ECO:0000313" key="15">
    <source>
        <dbReference type="Proteomes" id="UP000177097"/>
    </source>
</evidence>
<dbReference type="Gene3D" id="3.40.30.10">
    <property type="entry name" value="Glutaredoxin"/>
    <property type="match status" value="1"/>
</dbReference>
<evidence type="ECO:0000256" key="3">
    <source>
        <dbReference type="ARBA" id="ARBA00013017"/>
    </source>
</evidence>
<dbReference type="SUPFAM" id="SSF52833">
    <property type="entry name" value="Thioredoxin-like"/>
    <property type="match status" value="1"/>
</dbReference>